<evidence type="ECO:0000313" key="3">
    <source>
        <dbReference type="Proteomes" id="UP000243081"/>
    </source>
</evidence>
<feature type="region of interest" description="Disordered" evidence="1">
    <location>
        <begin position="58"/>
        <end position="79"/>
    </location>
</feature>
<dbReference type="PANTHER" id="PTHR37535:SF4">
    <property type="entry name" value="FLUG DOMAIN-CONTAINING PROTEIN"/>
    <property type="match status" value="1"/>
</dbReference>
<feature type="non-terminal residue" evidence="2">
    <location>
        <position position="1"/>
    </location>
</feature>
<proteinExistence type="predicted"/>
<evidence type="ECO:0000256" key="1">
    <source>
        <dbReference type="SAM" id="MobiDB-lite"/>
    </source>
</evidence>
<evidence type="ECO:0000313" key="2">
    <source>
        <dbReference type="EMBL" id="OAR03152.1"/>
    </source>
</evidence>
<dbReference type="OrthoDB" id="4485682at2759"/>
<reference evidence="2 3" key="1">
    <citation type="submission" date="2016-03" db="EMBL/GenBank/DDBJ databases">
        <title>Fine-scale spatial genetic structure of a fungal parasite of coffee scale insects.</title>
        <authorList>
            <person name="Jackson D."/>
            <person name="Zemenick K.A."/>
            <person name="Malloure B."/>
            <person name="Quandt C.A."/>
            <person name="James T.Y."/>
        </authorList>
    </citation>
    <scope>NUCLEOTIDE SEQUENCE [LARGE SCALE GENOMIC DNA]</scope>
    <source>
        <strain evidence="2 3">UM487</strain>
    </source>
</reference>
<accession>A0A179IMR1</accession>
<feature type="region of interest" description="Disordered" evidence="1">
    <location>
        <begin position="93"/>
        <end position="131"/>
    </location>
</feature>
<dbReference type="PANTHER" id="PTHR37535">
    <property type="entry name" value="FLUG DOMAIN PROTEIN"/>
    <property type="match status" value="1"/>
</dbReference>
<name>A0A179IMR1_CORDF</name>
<dbReference type="AlphaFoldDB" id="A0A179IMR1"/>
<protein>
    <submittedName>
        <fullName evidence="2">Uncharacterized protein</fullName>
    </submittedName>
</protein>
<dbReference type="Proteomes" id="UP000243081">
    <property type="component" value="Unassembled WGS sequence"/>
</dbReference>
<comment type="caution">
    <text evidence="2">The sequence shown here is derived from an EMBL/GenBank/DDBJ whole genome shotgun (WGS) entry which is preliminary data.</text>
</comment>
<dbReference type="EMBL" id="LUKN01000296">
    <property type="protein sequence ID" value="OAR03152.1"/>
    <property type="molecule type" value="Genomic_DNA"/>
</dbReference>
<sequence length="274" mass="30981">SRDYSVFPTEDNRLNLPTIMLFQAYTACRPVELINGIKCRGARDPMLDNSNIEDIESNERGADNAIAPGAPSRSIKQKRKRTMKLGYKLEADANSGLNDSDDRESDTKSDGNTDGGTNTDDDGDDTSDTKYSDVGSEDIIRDLTSRGRDVLAIEVFFHYYKGVDNKLKLTSFIFYKNPLPILYPISYILTHIIYNNIVDINSFSYIAPFFSIRISRAATKDAFLKRDPSTDRLTRTFSHISIQYNPKVPRYIPKAELAKFPPNLKVVELAREVK</sequence>
<gene>
    <name evidence="2" type="ORF">LLEC1_07143</name>
</gene>
<organism evidence="2 3">
    <name type="scientific">Cordyceps confragosa</name>
    <name type="common">Lecanicillium lecanii</name>
    <dbReference type="NCBI Taxonomy" id="2714763"/>
    <lineage>
        <taxon>Eukaryota</taxon>
        <taxon>Fungi</taxon>
        <taxon>Dikarya</taxon>
        <taxon>Ascomycota</taxon>
        <taxon>Pezizomycotina</taxon>
        <taxon>Sordariomycetes</taxon>
        <taxon>Hypocreomycetidae</taxon>
        <taxon>Hypocreales</taxon>
        <taxon>Cordycipitaceae</taxon>
        <taxon>Akanthomyces</taxon>
    </lineage>
</organism>
<keyword evidence="3" id="KW-1185">Reference proteome</keyword>